<gene>
    <name evidence="12" type="ORF">BFG57_13345</name>
</gene>
<dbReference type="AlphaFoldDB" id="A0A1E5LGD0"/>
<comment type="catalytic activity">
    <reaction evidence="8">
        <text>L-proline + a quinone = (S)-1-pyrroline-5-carboxylate + a quinol + H(+)</text>
        <dbReference type="Rhea" id="RHEA:23784"/>
        <dbReference type="ChEBI" id="CHEBI:15378"/>
        <dbReference type="ChEBI" id="CHEBI:17388"/>
        <dbReference type="ChEBI" id="CHEBI:24646"/>
        <dbReference type="ChEBI" id="CHEBI:60039"/>
        <dbReference type="ChEBI" id="CHEBI:132124"/>
        <dbReference type="EC" id="1.5.5.2"/>
    </reaction>
</comment>
<feature type="binding site" evidence="10">
    <location>
        <begin position="224"/>
        <end position="225"/>
    </location>
    <ligand>
        <name>FAD</name>
        <dbReference type="ChEBI" id="CHEBI:57692"/>
    </ligand>
</feature>
<reference evidence="12 13" key="1">
    <citation type="submission" date="2016-08" db="EMBL/GenBank/DDBJ databases">
        <title>Genome of Bacillus solimangrovi GH2-4.</title>
        <authorList>
            <person name="Lim S."/>
            <person name="Kim B.-C."/>
        </authorList>
    </citation>
    <scope>NUCLEOTIDE SEQUENCE [LARGE SCALE GENOMIC DNA]</scope>
    <source>
        <strain evidence="12 13">GH2-4</strain>
    </source>
</reference>
<comment type="caution">
    <text evidence="12">The sequence shown here is derived from an EMBL/GenBank/DDBJ whole genome shotgun (WGS) entry which is preliminary data.</text>
</comment>
<keyword evidence="7" id="KW-0642">Proline metabolism</keyword>
<dbReference type="Pfam" id="PF01619">
    <property type="entry name" value="Pro_dh"/>
    <property type="match status" value="1"/>
</dbReference>
<feature type="binding site" evidence="9">
    <location>
        <position position="286"/>
    </location>
    <ligand>
        <name>substrate</name>
    </ligand>
</feature>
<dbReference type="PIRSF" id="PIRSF000196">
    <property type="entry name" value="Pro_dehydrog"/>
    <property type="match status" value="1"/>
</dbReference>
<dbReference type="GO" id="GO:0010133">
    <property type="term" value="P:L-proline catabolic process to L-glutamate"/>
    <property type="evidence" value="ECO:0007669"/>
    <property type="project" value="UniProtKB-UniPathway"/>
</dbReference>
<evidence type="ECO:0000256" key="7">
    <source>
        <dbReference type="ARBA" id="ARBA00023062"/>
    </source>
</evidence>
<evidence type="ECO:0000256" key="4">
    <source>
        <dbReference type="ARBA" id="ARBA00022741"/>
    </source>
</evidence>
<sequence length="305" mass="34899">MEAVSKNFFLTLSKSAVLNKAAKRWGMGFGASKVVGGQTFEKAIPIIKKLNEQGLCVTVDHLGEFVTSKEEAISRTEECITTVQAISREGLNSQVSVKMTSLGLDIDKELVVKHMKQILTEAKKYNIFVTIDMEDESRCQATLDIFKQLKAEFDNVGTVIQSYLFRSDQDLNILNEFNPNLRLVKGAYKESPEVAFMDKSDVDKNLKHLINKHLLNGNYTAVASHDDEMINYTKQVVREHDIPKDQFEFQMLYGMRSQTQLDLVNEGYKMRVYVPYGDDWYGYFMRRLAERPANVAFVLKGMFKR</sequence>
<dbReference type="OrthoDB" id="9773461at2"/>
<dbReference type="STRING" id="1305675.BFG57_13345"/>
<feature type="binding site" evidence="10">
    <location>
        <position position="161"/>
    </location>
    <ligand>
        <name>FAD</name>
        <dbReference type="ChEBI" id="CHEBI:57692"/>
    </ligand>
</feature>
<protein>
    <recommendedName>
        <fullName evidence="2">proline dehydrogenase</fullName>
        <ecNumber evidence="2">1.5.5.2</ecNumber>
    </recommendedName>
</protein>
<dbReference type="InterPro" id="IPR015659">
    <property type="entry name" value="Proline_oxidase"/>
</dbReference>
<proteinExistence type="predicted"/>
<dbReference type="GO" id="GO:0004657">
    <property type="term" value="F:proline dehydrogenase activity"/>
    <property type="evidence" value="ECO:0007669"/>
    <property type="project" value="UniProtKB-EC"/>
</dbReference>
<evidence type="ECO:0000256" key="5">
    <source>
        <dbReference type="ARBA" id="ARBA00022827"/>
    </source>
</evidence>
<feature type="binding site" evidence="10">
    <location>
        <begin position="185"/>
        <end position="187"/>
    </location>
    <ligand>
        <name>FAD</name>
        <dbReference type="ChEBI" id="CHEBI:57692"/>
    </ligand>
</feature>
<dbReference type="InterPro" id="IPR029041">
    <property type="entry name" value="FAD-linked_oxidoreductase-like"/>
</dbReference>
<evidence type="ECO:0000256" key="10">
    <source>
        <dbReference type="PIRSR" id="PIRSR000196-2"/>
    </source>
</evidence>
<dbReference type="SUPFAM" id="SSF51730">
    <property type="entry name" value="FAD-linked oxidoreductase"/>
    <property type="match status" value="1"/>
</dbReference>
<evidence type="ECO:0000256" key="8">
    <source>
        <dbReference type="ARBA" id="ARBA00048779"/>
    </source>
</evidence>
<dbReference type="EMBL" id="MJEH01000016">
    <property type="protein sequence ID" value="OEH93131.1"/>
    <property type="molecule type" value="Genomic_DNA"/>
</dbReference>
<dbReference type="UniPathway" id="UPA00261">
    <property type="reaction ID" value="UER00373"/>
</dbReference>
<feature type="binding site" evidence="9">
    <location>
        <position position="287"/>
    </location>
    <ligand>
        <name>substrate</name>
    </ligand>
</feature>
<keyword evidence="5 10" id="KW-0274">FAD</keyword>
<feature type="binding site" evidence="10">
    <location>
        <position position="199"/>
    </location>
    <ligand>
        <name>FAD</name>
        <dbReference type="ChEBI" id="CHEBI:57692"/>
    </ligand>
</feature>
<dbReference type="GO" id="GO:0000166">
    <property type="term" value="F:nucleotide binding"/>
    <property type="evidence" value="ECO:0007669"/>
    <property type="project" value="UniProtKB-KW"/>
</dbReference>
<dbReference type="PANTHER" id="PTHR13914">
    <property type="entry name" value="PROLINE OXIDASE"/>
    <property type="match status" value="1"/>
</dbReference>
<evidence type="ECO:0000313" key="13">
    <source>
        <dbReference type="Proteomes" id="UP000095209"/>
    </source>
</evidence>
<feature type="binding site" evidence="10">
    <location>
        <position position="133"/>
    </location>
    <ligand>
        <name>FAD</name>
        <dbReference type="ChEBI" id="CHEBI:57692"/>
    </ligand>
</feature>
<dbReference type="Proteomes" id="UP000095209">
    <property type="component" value="Unassembled WGS sequence"/>
</dbReference>
<organism evidence="12 13">
    <name type="scientific">Bacillus solimangrovi</name>
    <dbReference type="NCBI Taxonomy" id="1305675"/>
    <lineage>
        <taxon>Bacteria</taxon>
        <taxon>Bacillati</taxon>
        <taxon>Bacillota</taxon>
        <taxon>Bacilli</taxon>
        <taxon>Bacillales</taxon>
        <taxon>Bacillaceae</taxon>
        <taxon>Bacillus</taxon>
    </lineage>
</organism>
<comment type="pathway">
    <text evidence="1">Amino-acid degradation; L-proline degradation into L-glutamate; L-glutamate from L-proline: step 1/2.</text>
</comment>
<evidence type="ECO:0000313" key="12">
    <source>
        <dbReference type="EMBL" id="OEH93131.1"/>
    </source>
</evidence>
<dbReference type="RefSeq" id="WP_069716844.1">
    <property type="nucleotide sequence ID" value="NZ_MJEH01000016.1"/>
</dbReference>
<name>A0A1E5LGD0_9BACI</name>
<comment type="cofactor">
    <cofactor evidence="10">
        <name>FAD</name>
        <dbReference type="ChEBI" id="CHEBI:57692"/>
    </cofactor>
    <text evidence="10">Binds 1 FAD per subunit.</text>
</comment>
<dbReference type="Gene3D" id="3.20.20.220">
    <property type="match status" value="1"/>
</dbReference>
<feature type="binding site" evidence="9">
    <location>
        <position position="98"/>
    </location>
    <ligand>
        <name>substrate</name>
    </ligand>
</feature>
<dbReference type="InterPro" id="IPR008219">
    <property type="entry name" value="PRODH_bac_arc"/>
</dbReference>
<accession>A0A1E5LGD0</accession>
<keyword evidence="13" id="KW-1185">Reference proteome</keyword>
<feature type="domain" description="Proline dehydrogenase" evidence="11">
    <location>
        <begin position="47"/>
        <end position="298"/>
    </location>
</feature>
<keyword evidence="4 10" id="KW-0547">Nucleotide-binding</keyword>
<keyword evidence="3" id="KW-0285">Flavoprotein</keyword>
<dbReference type="EC" id="1.5.5.2" evidence="2"/>
<evidence type="ECO:0000259" key="11">
    <source>
        <dbReference type="Pfam" id="PF01619"/>
    </source>
</evidence>
<evidence type="ECO:0000256" key="6">
    <source>
        <dbReference type="ARBA" id="ARBA00023002"/>
    </source>
</evidence>
<keyword evidence="6" id="KW-0560">Oxidoreductase</keyword>
<evidence type="ECO:0000256" key="2">
    <source>
        <dbReference type="ARBA" id="ARBA00012695"/>
    </source>
</evidence>
<evidence type="ECO:0000256" key="3">
    <source>
        <dbReference type="ARBA" id="ARBA00022630"/>
    </source>
</evidence>
<dbReference type="InterPro" id="IPR002872">
    <property type="entry name" value="Proline_DH_dom"/>
</dbReference>
<evidence type="ECO:0000256" key="9">
    <source>
        <dbReference type="PIRSR" id="PIRSR000196-1"/>
    </source>
</evidence>
<evidence type="ECO:0000256" key="1">
    <source>
        <dbReference type="ARBA" id="ARBA00004739"/>
    </source>
</evidence>
<dbReference type="PANTHER" id="PTHR13914:SF0">
    <property type="entry name" value="PROLINE DEHYDROGENASE 1, MITOCHONDRIAL"/>
    <property type="match status" value="1"/>
</dbReference>